<feature type="domain" description="Diacylglycerol kinase type I N-terminal" evidence="1">
    <location>
        <begin position="12"/>
        <end position="43"/>
    </location>
</feature>
<dbReference type="Pfam" id="PF14513">
    <property type="entry name" value="DAG_kinase_N"/>
    <property type="match status" value="1"/>
</dbReference>
<proteinExistence type="predicted"/>
<accession>A0A821QZ31</accession>
<dbReference type="InterPro" id="IPR038199">
    <property type="entry name" value="DGK_typeI_N_sf"/>
</dbReference>
<evidence type="ECO:0000313" key="2">
    <source>
        <dbReference type="EMBL" id="CAF4833349.1"/>
    </source>
</evidence>
<dbReference type="Gene3D" id="1.10.238.110">
    <property type="entry name" value="Diacylglycerol kinase alpha"/>
    <property type="match status" value="1"/>
</dbReference>
<dbReference type="InterPro" id="IPR011992">
    <property type="entry name" value="EF-hand-dom_pair"/>
</dbReference>
<evidence type="ECO:0000259" key="1">
    <source>
        <dbReference type="Pfam" id="PF14513"/>
    </source>
</evidence>
<keyword evidence="3" id="KW-1185">Reference proteome</keyword>
<dbReference type="Proteomes" id="UP000663880">
    <property type="component" value="Unassembled WGS sequence"/>
</dbReference>
<gene>
    <name evidence="2" type="ORF">PMACD_LOCUS5515</name>
</gene>
<dbReference type="AlphaFoldDB" id="A0A821QZ31"/>
<feature type="non-terminal residue" evidence="2">
    <location>
        <position position="1"/>
    </location>
</feature>
<dbReference type="EMBL" id="CAJOBZ010000011">
    <property type="protein sequence ID" value="CAF4833349.1"/>
    <property type="molecule type" value="Genomic_DNA"/>
</dbReference>
<organism evidence="2 3">
    <name type="scientific">Pieris macdunnoughi</name>
    <dbReference type="NCBI Taxonomy" id="345717"/>
    <lineage>
        <taxon>Eukaryota</taxon>
        <taxon>Metazoa</taxon>
        <taxon>Ecdysozoa</taxon>
        <taxon>Arthropoda</taxon>
        <taxon>Hexapoda</taxon>
        <taxon>Insecta</taxon>
        <taxon>Pterygota</taxon>
        <taxon>Neoptera</taxon>
        <taxon>Endopterygota</taxon>
        <taxon>Lepidoptera</taxon>
        <taxon>Glossata</taxon>
        <taxon>Ditrysia</taxon>
        <taxon>Papilionoidea</taxon>
        <taxon>Pieridae</taxon>
        <taxon>Pierinae</taxon>
        <taxon>Pieris</taxon>
    </lineage>
</organism>
<name>A0A821QZ31_9NEOP</name>
<dbReference type="OrthoDB" id="242257at2759"/>
<evidence type="ECO:0000313" key="3">
    <source>
        <dbReference type="Proteomes" id="UP000663880"/>
    </source>
</evidence>
<protein>
    <recommendedName>
        <fullName evidence="1">Diacylglycerol kinase type I N-terminal domain-containing protein</fullName>
    </recommendedName>
</protein>
<dbReference type="InterPro" id="IPR029477">
    <property type="entry name" value="DAG_kinase_typeI_N"/>
</dbReference>
<sequence length="52" mass="5970">MPNQASSGISFQWDKLSPAEFQQLQELTSYSNRKLQDVLNELCEVRKQNPDG</sequence>
<dbReference type="SUPFAM" id="SSF47473">
    <property type="entry name" value="EF-hand"/>
    <property type="match status" value="1"/>
</dbReference>
<reference evidence="2" key="1">
    <citation type="submission" date="2021-02" db="EMBL/GenBank/DDBJ databases">
        <authorList>
            <person name="Steward A R."/>
        </authorList>
    </citation>
    <scope>NUCLEOTIDE SEQUENCE</scope>
</reference>
<comment type="caution">
    <text evidence="2">The sequence shown here is derived from an EMBL/GenBank/DDBJ whole genome shotgun (WGS) entry which is preliminary data.</text>
</comment>